<organism evidence="1 2">
    <name type="scientific">Larkinella punicea</name>
    <dbReference type="NCBI Taxonomy" id="2315727"/>
    <lineage>
        <taxon>Bacteria</taxon>
        <taxon>Pseudomonadati</taxon>
        <taxon>Bacteroidota</taxon>
        <taxon>Cytophagia</taxon>
        <taxon>Cytophagales</taxon>
        <taxon>Spirosomataceae</taxon>
        <taxon>Larkinella</taxon>
    </lineage>
</organism>
<evidence type="ECO:0000313" key="2">
    <source>
        <dbReference type="Proteomes" id="UP000253383"/>
    </source>
</evidence>
<sequence length="303" mass="35195">MESNNNNIILDQLISIFTNVNQVIKGQDVRAYDIVEIKGKIIDEYRGILFNIFCHSIICSSENGNYIQEENLFIKEIEKNESNFEFARFVQYVNRLIRYQKSLFRPLHSLIGTEIAKLGNYLRRTHDPNAGFDPDSQITHSSHYHSTLKYLNEHYLEVVLDNIQIAEQMISGLPQSQFPSQIFTVAKPKKVKRPIKYDFRDFILEENSKRKEKLISGLTEELQGAKPQEITYMLYALYDLGFFNKIDMQKNQTKLYEALKNTFGFGGTRQGLNNSITVVDRATSSIELEINRFKKLINSILTK</sequence>
<reference evidence="1 2" key="1">
    <citation type="submission" date="2018-07" db="EMBL/GenBank/DDBJ databases">
        <title>Genome analysis of Larkinella rosea.</title>
        <authorList>
            <person name="Zhou Z."/>
            <person name="Wang G."/>
        </authorList>
    </citation>
    <scope>NUCLEOTIDE SEQUENCE [LARGE SCALE GENOMIC DNA]</scope>
    <source>
        <strain evidence="2">zzj9</strain>
    </source>
</reference>
<accession>A0A368JYG5</accession>
<dbReference type="OrthoDB" id="10015776at2"/>
<evidence type="ECO:0000313" key="1">
    <source>
        <dbReference type="EMBL" id="RCR71271.1"/>
    </source>
</evidence>
<dbReference type="AlphaFoldDB" id="A0A368JYG5"/>
<dbReference type="Proteomes" id="UP000253383">
    <property type="component" value="Unassembled WGS sequence"/>
</dbReference>
<gene>
    <name evidence="1" type="ORF">DUE52_03220</name>
</gene>
<dbReference type="EMBL" id="QOWE01000002">
    <property type="protein sequence ID" value="RCR71271.1"/>
    <property type="molecule type" value="Genomic_DNA"/>
</dbReference>
<proteinExistence type="predicted"/>
<keyword evidence="2" id="KW-1185">Reference proteome</keyword>
<comment type="caution">
    <text evidence="1">The sequence shown here is derived from an EMBL/GenBank/DDBJ whole genome shotgun (WGS) entry which is preliminary data.</text>
</comment>
<protein>
    <submittedName>
        <fullName evidence="1">Uncharacterized protein</fullName>
    </submittedName>
</protein>
<dbReference type="RefSeq" id="WP_114404508.1">
    <property type="nucleotide sequence ID" value="NZ_QOWE01000002.1"/>
</dbReference>
<name>A0A368JYG5_9BACT</name>